<proteinExistence type="predicted"/>
<dbReference type="SUPFAM" id="SSF46689">
    <property type="entry name" value="Homeodomain-like"/>
    <property type="match status" value="1"/>
</dbReference>
<dbReference type="GO" id="GO:0005634">
    <property type="term" value="C:nucleus"/>
    <property type="evidence" value="ECO:0007669"/>
    <property type="project" value="UniProtKB-SubCell"/>
</dbReference>
<dbReference type="OrthoDB" id="608866at2759"/>
<evidence type="ECO:0000313" key="6">
    <source>
        <dbReference type="EMBL" id="PRQ21107.1"/>
    </source>
</evidence>
<dbReference type="SMART" id="SM00717">
    <property type="entry name" value="SANT"/>
    <property type="match status" value="1"/>
</dbReference>
<dbReference type="InterPro" id="IPR001005">
    <property type="entry name" value="SANT/Myb"/>
</dbReference>
<dbReference type="AlphaFoldDB" id="A0A2P6PGR5"/>
<keyword evidence="7" id="KW-1185">Reference proteome</keyword>
<feature type="domain" description="Myb-like" evidence="4">
    <location>
        <begin position="205"/>
        <end position="254"/>
    </location>
</feature>
<dbReference type="EMBL" id="PDCK01000045">
    <property type="protein sequence ID" value="PRQ21107.1"/>
    <property type="molecule type" value="Genomic_DNA"/>
</dbReference>
<comment type="subcellular location">
    <subcellularLocation>
        <location evidence="1">Nucleus</location>
    </subcellularLocation>
</comment>
<dbReference type="Proteomes" id="UP000238479">
    <property type="component" value="Chromosome 7"/>
</dbReference>
<feature type="region of interest" description="Disordered" evidence="3">
    <location>
        <begin position="528"/>
        <end position="588"/>
    </location>
</feature>
<evidence type="ECO:0000256" key="3">
    <source>
        <dbReference type="SAM" id="MobiDB-lite"/>
    </source>
</evidence>
<feature type="compositionally biased region" description="Basic and acidic residues" evidence="3">
    <location>
        <begin position="533"/>
        <end position="550"/>
    </location>
</feature>
<evidence type="ECO:0000256" key="2">
    <source>
        <dbReference type="ARBA" id="ARBA00023242"/>
    </source>
</evidence>
<dbReference type="PANTHER" id="PTHR47206:SF1">
    <property type="entry name" value="HOMEODOMAIN-LIKE SUPERFAMILY PROTEIN"/>
    <property type="match status" value="1"/>
</dbReference>
<dbReference type="CDD" id="cd11660">
    <property type="entry name" value="SANT_TRF"/>
    <property type="match status" value="1"/>
</dbReference>
<keyword evidence="2" id="KW-0539">Nucleus</keyword>
<dbReference type="InterPro" id="IPR009057">
    <property type="entry name" value="Homeodomain-like_sf"/>
</dbReference>
<dbReference type="Gramene" id="PRQ21107">
    <property type="protein sequence ID" value="PRQ21107"/>
    <property type="gene ID" value="RchiOBHm_Chr7g0235501"/>
</dbReference>
<accession>A0A2P6PGR5</accession>
<dbReference type="OMA" id="HSMTEMP"/>
<dbReference type="InterPro" id="IPR017930">
    <property type="entry name" value="Myb_dom"/>
</dbReference>
<reference evidence="6 7" key="1">
    <citation type="journal article" date="2018" name="Nat. Genet.">
        <title>The Rosa genome provides new insights in the design of modern roses.</title>
        <authorList>
            <person name="Bendahmane M."/>
        </authorList>
    </citation>
    <scope>NUCLEOTIDE SEQUENCE [LARGE SCALE GENOMIC DNA]</scope>
    <source>
        <strain evidence="7">cv. Old Blush</strain>
    </source>
</reference>
<evidence type="ECO:0000259" key="4">
    <source>
        <dbReference type="PROSITE" id="PS50090"/>
    </source>
</evidence>
<dbReference type="Pfam" id="PF00249">
    <property type="entry name" value="Myb_DNA-binding"/>
    <property type="match status" value="1"/>
</dbReference>
<comment type="caution">
    <text evidence="6">The sequence shown here is derived from an EMBL/GenBank/DDBJ whole genome shotgun (WGS) entry which is preliminary data.</text>
</comment>
<feature type="region of interest" description="Disordered" evidence="3">
    <location>
        <begin position="337"/>
        <end position="370"/>
    </location>
</feature>
<evidence type="ECO:0000256" key="1">
    <source>
        <dbReference type="ARBA" id="ARBA00004123"/>
    </source>
</evidence>
<sequence length="588" mass="62596">MIETMGENPKEEKKGFITEEDTATLLQRYTATTILALLQEVAHLLLSEKIDWDKLVANTTTGITNAREYQMLWRHLAYREPLPDKFDDGARPQDVDSDYEYEVEVAPPVSGEASTEAAACVKVLMASGLPSDSSHLNGTTVEAPLTINIPNGQSSKTYEPSASAKGMNITVPVSIQKQTLPAMTTTAAAKAEGDDAYRSTSNIMAPRKKRKKWTEEEDLELVSAVNIYGEGNWTQIVKANFKGDRTANQLSQRWGIVKKRQKKLGVGEGGTPCIKKEALLAAHQAITHFLDNGPNRASITVGTVGTNANGTSAETNANSRSGVTNGICNSGLHTTTAEGLNAKKPNRIGSFGSTPKGRVTSKKTLPKSNMNPDIIRATAVAAGARIVTQSDAELLKAAAQAKNTIHIMPQTGGSIKSLTPGGLSIKSEPHPTVHHIRTGPATTLPSTHPPTRHPGSLKVVSQTSQQALKIDTSRKITGVNSSPGAEVLRKQVQNEVLPGSGQVQEGKVELPKQKAESESLLTNAQNLAGSLHTKKDGSNDKAVTGEERRGSIGGGDDPSAVNGEDQNTTLKRTTDVSDHDLKQGGGSH</sequence>
<dbReference type="Gene3D" id="1.10.10.60">
    <property type="entry name" value="Homeodomain-like"/>
    <property type="match status" value="1"/>
</dbReference>
<feature type="domain" description="HTH myb-type" evidence="5">
    <location>
        <begin position="205"/>
        <end position="262"/>
    </location>
</feature>
<organism evidence="6 7">
    <name type="scientific">Rosa chinensis</name>
    <name type="common">China rose</name>
    <dbReference type="NCBI Taxonomy" id="74649"/>
    <lineage>
        <taxon>Eukaryota</taxon>
        <taxon>Viridiplantae</taxon>
        <taxon>Streptophyta</taxon>
        <taxon>Embryophyta</taxon>
        <taxon>Tracheophyta</taxon>
        <taxon>Spermatophyta</taxon>
        <taxon>Magnoliopsida</taxon>
        <taxon>eudicotyledons</taxon>
        <taxon>Gunneridae</taxon>
        <taxon>Pentapetalae</taxon>
        <taxon>rosids</taxon>
        <taxon>fabids</taxon>
        <taxon>Rosales</taxon>
        <taxon>Rosaceae</taxon>
        <taxon>Rosoideae</taxon>
        <taxon>Rosoideae incertae sedis</taxon>
        <taxon>Rosa</taxon>
    </lineage>
</organism>
<dbReference type="PROSITE" id="PS51294">
    <property type="entry name" value="HTH_MYB"/>
    <property type="match status" value="1"/>
</dbReference>
<feature type="compositionally biased region" description="Basic and acidic residues" evidence="3">
    <location>
        <begin position="572"/>
        <end position="582"/>
    </location>
</feature>
<evidence type="ECO:0000259" key="5">
    <source>
        <dbReference type="PROSITE" id="PS51294"/>
    </source>
</evidence>
<dbReference type="PANTHER" id="PTHR47206">
    <property type="entry name" value="HOMEODOMAIN-LIKE SUPERFAMILY PROTEIN"/>
    <property type="match status" value="1"/>
</dbReference>
<dbReference type="PROSITE" id="PS50090">
    <property type="entry name" value="MYB_LIKE"/>
    <property type="match status" value="1"/>
</dbReference>
<name>A0A2P6PGR5_ROSCH</name>
<dbReference type="STRING" id="74649.A0A2P6PGR5"/>
<evidence type="ECO:0000313" key="7">
    <source>
        <dbReference type="Proteomes" id="UP000238479"/>
    </source>
</evidence>
<protein>
    <submittedName>
        <fullName evidence="6">Putative transcription factor MYB-HB-like family</fullName>
    </submittedName>
</protein>
<gene>
    <name evidence="6" type="ORF">RchiOBHm_Chr7g0235501</name>
</gene>